<name>A0A2S6GGB8_9GAMM</name>
<dbReference type="EMBL" id="PTIY01000027">
    <property type="protein sequence ID" value="PPK64259.1"/>
    <property type="molecule type" value="Genomic_DNA"/>
</dbReference>
<evidence type="ECO:0000313" key="1">
    <source>
        <dbReference type="EMBL" id="PPK64259.1"/>
    </source>
</evidence>
<dbReference type="AlphaFoldDB" id="A0A2S6GGB8"/>
<gene>
    <name evidence="1" type="ORF">B0F88_1274</name>
</gene>
<dbReference type="RefSeq" id="WP_104425389.1">
    <property type="nucleotide sequence ID" value="NZ_PTIY01000027.1"/>
</dbReference>
<comment type="caution">
    <text evidence="1">The sequence shown here is derived from an EMBL/GenBank/DDBJ whole genome shotgun (WGS) entry which is preliminary data.</text>
</comment>
<organism evidence="1 2">
    <name type="scientific">Methylobacter tundripaludum</name>
    <dbReference type="NCBI Taxonomy" id="173365"/>
    <lineage>
        <taxon>Bacteria</taxon>
        <taxon>Pseudomonadati</taxon>
        <taxon>Pseudomonadota</taxon>
        <taxon>Gammaproteobacteria</taxon>
        <taxon>Methylococcales</taxon>
        <taxon>Methylococcaceae</taxon>
        <taxon>Methylobacter</taxon>
    </lineage>
</organism>
<dbReference type="Proteomes" id="UP000238071">
    <property type="component" value="Unassembled WGS sequence"/>
</dbReference>
<accession>A0A2S6GGB8</accession>
<protein>
    <submittedName>
        <fullName evidence="1">Uncharacterized protein</fullName>
    </submittedName>
</protein>
<proteinExistence type="predicted"/>
<sequence>MISNSQKIQIAKKFAELHPTPFAAWTPDKDYPSDDERYLAVYDNLIFGVYGDCYGINAEYDEDDNLIQEATEFEVEVEGFESKSGQPEIFSFEIHGESTGISKFIEEHGRHGDW</sequence>
<reference evidence="1 2" key="1">
    <citation type="submission" date="2018-02" db="EMBL/GenBank/DDBJ databases">
        <title>Subsurface microbial communities from deep shales in Ohio and West Virginia, USA.</title>
        <authorList>
            <person name="Wrighton K."/>
        </authorList>
    </citation>
    <scope>NUCLEOTIDE SEQUENCE [LARGE SCALE GENOMIC DNA]</scope>
    <source>
        <strain evidence="1 2">OWC-G53F</strain>
    </source>
</reference>
<evidence type="ECO:0000313" key="2">
    <source>
        <dbReference type="Proteomes" id="UP000238071"/>
    </source>
</evidence>
<keyword evidence="2" id="KW-1185">Reference proteome</keyword>
<dbReference type="OrthoDB" id="5568204at2"/>